<name>A0A9P9J6P8_9HYPO</name>
<dbReference type="EMBL" id="JAGMUV010000006">
    <property type="protein sequence ID" value="KAH7153222.1"/>
    <property type="molecule type" value="Genomic_DNA"/>
</dbReference>
<gene>
    <name evidence="1" type="ORF">EDB81DRAFT_882161</name>
</gene>
<reference evidence="1" key="1">
    <citation type="journal article" date="2021" name="Nat. Commun.">
        <title>Genetic determinants of endophytism in the Arabidopsis root mycobiome.</title>
        <authorList>
            <person name="Mesny F."/>
            <person name="Miyauchi S."/>
            <person name="Thiergart T."/>
            <person name="Pickel B."/>
            <person name="Atanasova L."/>
            <person name="Karlsson M."/>
            <person name="Huettel B."/>
            <person name="Barry K.W."/>
            <person name="Haridas S."/>
            <person name="Chen C."/>
            <person name="Bauer D."/>
            <person name="Andreopoulos W."/>
            <person name="Pangilinan J."/>
            <person name="LaButti K."/>
            <person name="Riley R."/>
            <person name="Lipzen A."/>
            <person name="Clum A."/>
            <person name="Drula E."/>
            <person name="Henrissat B."/>
            <person name="Kohler A."/>
            <person name="Grigoriev I.V."/>
            <person name="Martin F.M."/>
            <person name="Hacquard S."/>
        </authorList>
    </citation>
    <scope>NUCLEOTIDE SEQUENCE</scope>
    <source>
        <strain evidence="1">MPI-CAGE-AT-0147</strain>
    </source>
</reference>
<sequence length="61" mass="6750">MGILCTVILTVVIMAIIFSAMNYQWDKANSAKEQVSETIARSSALTTQLLSPTNNGLLWYK</sequence>
<comment type="caution">
    <text evidence="1">The sequence shown here is derived from an EMBL/GenBank/DDBJ whole genome shotgun (WGS) entry which is preliminary data.</text>
</comment>
<evidence type="ECO:0000313" key="1">
    <source>
        <dbReference type="EMBL" id="KAH7153222.1"/>
    </source>
</evidence>
<dbReference type="AlphaFoldDB" id="A0A9P9J6P8"/>
<evidence type="ECO:0000313" key="2">
    <source>
        <dbReference type="Proteomes" id="UP000738349"/>
    </source>
</evidence>
<organism evidence="1 2">
    <name type="scientific">Dactylonectria macrodidyma</name>
    <dbReference type="NCBI Taxonomy" id="307937"/>
    <lineage>
        <taxon>Eukaryota</taxon>
        <taxon>Fungi</taxon>
        <taxon>Dikarya</taxon>
        <taxon>Ascomycota</taxon>
        <taxon>Pezizomycotina</taxon>
        <taxon>Sordariomycetes</taxon>
        <taxon>Hypocreomycetidae</taxon>
        <taxon>Hypocreales</taxon>
        <taxon>Nectriaceae</taxon>
        <taxon>Dactylonectria</taxon>
    </lineage>
</organism>
<keyword evidence="2" id="KW-1185">Reference proteome</keyword>
<protein>
    <submittedName>
        <fullName evidence="1">Uncharacterized protein</fullName>
    </submittedName>
</protein>
<dbReference type="Proteomes" id="UP000738349">
    <property type="component" value="Unassembled WGS sequence"/>
</dbReference>
<accession>A0A9P9J6P8</accession>
<proteinExistence type="predicted"/>